<evidence type="ECO:0000313" key="2">
    <source>
        <dbReference type="Proteomes" id="UP001155034"/>
    </source>
</evidence>
<dbReference type="RefSeq" id="WP_259084026.1">
    <property type="nucleotide sequence ID" value="NZ_JANTYZ010000011.1"/>
</dbReference>
<organism evidence="1 2">
    <name type="scientific">Salinibacter ruber</name>
    <dbReference type="NCBI Taxonomy" id="146919"/>
    <lineage>
        <taxon>Bacteria</taxon>
        <taxon>Pseudomonadati</taxon>
        <taxon>Rhodothermota</taxon>
        <taxon>Rhodothermia</taxon>
        <taxon>Rhodothermales</taxon>
        <taxon>Salinibacteraceae</taxon>
        <taxon>Salinibacter</taxon>
    </lineage>
</organism>
<name>A0A9X2U3V6_9BACT</name>
<dbReference type="EMBL" id="JANTYZ010000011">
    <property type="protein sequence ID" value="MCS3866356.1"/>
    <property type="molecule type" value="Genomic_DNA"/>
</dbReference>
<proteinExistence type="predicted"/>
<dbReference type="AlphaFoldDB" id="A0A9X2U3V6"/>
<protein>
    <submittedName>
        <fullName evidence="1">Uncharacterized protein</fullName>
    </submittedName>
</protein>
<evidence type="ECO:0000313" key="1">
    <source>
        <dbReference type="EMBL" id="MCS3866356.1"/>
    </source>
</evidence>
<gene>
    <name evidence="1" type="ORF">GGP82_002929</name>
</gene>
<reference evidence="1" key="1">
    <citation type="submission" date="2022-08" db="EMBL/GenBank/DDBJ databases">
        <title>Genomic Encyclopedia of Type Strains, Phase V (KMG-V): Genome sequencing to study the core and pangenomes of soil and plant-associated prokaryotes.</title>
        <authorList>
            <person name="Whitman W."/>
        </authorList>
    </citation>
    <scope>NUCLEOTIDE SEQUENCE</scope>
    <source>
        <strain evidence="1">SP2016B</strain>
    </source>
</reference>
<sequence>MRWSLTTTEGTVHFLRERQPDHFVVARDGKALFTGREFLEEHCEDWEDER</sequence>
<comment type="caution">
    <text evidence="1">The sequence shown here is derived from an EMBL/GenBank/DDBJ whole genome shotgun (WGS) entry which is preliminary data.</text>
</comment>
<accession>A0A9X2U3V6</accession>
<dbReference type="Proteomes" id="UP001155034">
    <property type="component" value="Unassembled WGS sequence"/>
</dbReference>